<feature type="transmembrane region" description="Helical" evidence="19">
    <location>
        <begin position="244"/>
        <end position="269"/>
    </location>
</feature>
<dbReference type="PANTHER" id="PTHR46382">
    <property type="entry name" value="PHOSPHATIDATE CYTIDYLYLTRANSFERASE"/>
    <property type="match status" value="1"/>
</dbReference>
<organism evidence="20 21">
    <name type="scientific">Acholeplasma laidlawii</name>
    <dbReference type="NCBI Taxonomy" id="2148"/>
    <lineage>
        <taxon>Bacteria</taxon>
        <taxon>Bacillati</taxon>
        <taxon>Mycoplasmatota</taxon>
        <taxon>Mollicutes</taxon>
        <taxon>Acholeplasmatales</taxon>
        <taxon>Acholeplasmataceae</taxon>
        <taxon>Acholeplasma</taxon>
    </lineage>
</organism>
<evidence type="ECO:0000256" key="1">
    <source>
        <dbReference type="ARBA" id="ARBA00001698"/>
    </source>
</evidence>
<keyword evidence="9" id="KW-0444">Lipid biosynthesis</keyword>
<reference evidence="20 21" key="1">
    <citation type="submission" date="2019-07" db="EMBL/GenBank/DDBJ databases">
        <title>Genome sequence of Acholeplasma laidlawii strain with increased resistance to erythromycin.</title>
        <authorList>
            <person name="Medvedeva E.S."/>
            <person name="Baranova N.B."/>
            <person name="Siniagina M.N."/>
            <person name="Mouzykantov A."/>
            <person name="Chernova O.A."/>
            <person name="Chernov V.M."/>
        </authorList>
    </citation>
    <scope>NUCLEOTIDE SEQUENCE [LARGE SCALE GENOMIC DNA]</scope>
    <source>
        <strain evidence="20 21">PG8REry</strain>
    </source>
</reference>
<feature type="transmembrane region" description="Helical" evidence="19">
    <location>
        <begin position="298"/>
        <end position="316"/>
    </location>
</feature>
<sequence>MKKRIITAIVLILLLLPITVLNYPKWVFNIFQVVMLLFVIMGALELIHMYEKEKPIKIVVQVVIIVLSLLTYMNVGGMIAPLNPQVLPGLSLITLNLNPVIILSFVTVILLSLLVFIDDFSGSDLGKAFTIINYIGLGAASITILRYLGVRFIVYVALISMMIDIFAYFFGIAFGKHKMAPRISPKKSWEGAIAGTFFGTIIASSFAIFYGVIFSPDGFLGYIFNPDGYQTIFDNFTSIGNEHLLIQALIIIPITLLGSISAQIGDLVASKLKRNYKIKDFGNIFPGHGGILDRFDSIIFIGIMFLGIFILIKQFYPM</sequence>
<dbReference type="UniPathway" id="UPA00557">
    <property type="reaction ID" value="UER00614"/>
</dbReference>
<feature type="transmembrane region" description="Helical" evidence="19">
    <location>
        <begin position="196"/>
        <end position="224"/>
    </location>
</feature>
<protein>
    <recommendedName>
        <fullName evidence="7 18">Phosphatidate cytidylyltransferase</fullName>
        <ecNumber evidence="6 18">2.7.7.41</ecNumber>
    </recommendedName>
</protein>
<dbReference type="GO" id="GO:0016024">
    <property type="term" value="P:CDP-diacylglycerol biosynthetic process"/>
    <property type="evidence" value="ECO:0007669"/>
    <property type="project" value="UniProtKB-UniPathway"/>
</dbReference>
<keyword evidence="12 18" id="KW-0548">Nucleotidyltransferase</keyword>
<proteinExistence type="inferred from homology"/>
<keyword evidence="14" id="KW-0443">Lipid metabolism</keyword>
<evidence type="ECO:0000256" key="4">
    <source>
        <dbReference type="ARBA" id="ARBA00005189"/>
    </source>
</evidence>
<keyword evidence="13 19" id="KW-1133">Transmembrane helix</keyword>
<dbReference type="AlphaFoldDB" id="A0A553IFZ9"/>
<feature type="transmembrane region" description="Helical" evidence="19">
    <location>
        <begin position="100"/>
        <end position="117"/>
    </location>
</feature>
<evidence type="ECO:0000256" key="8">
    <source>
        <dbReference type="ARBA" id="ARBA00022475"/>
    </source>
</evidence>
<dbReference type="EMBL" id="VKID01000002">
    <property type="protein sequence ID" value="TRX99125.1"/>
    <property type="molecule type" value="Genomic_DNA"/>
</dbReference>
<evidence type="ECO:0000256" key="12">
    <source>
        <dbReference type="ARBA" id="ARBA00022695"/>
    </source>
</evidence>
<keyword evidence="11 18" id="KW-0812">Transmembrane</keyword>
<evidence type="ECO:0000256" key="5">
    <source>
        <dbReference type="ARBA" id="ARBA00010185"/>
    </source>
</evidence>
<evidence type="ECO:0000256" key="17">
    <source>
        <dbReference type="ARBA" id="ARBA00023264"/>
    </source>
</evidence>
<keyword evidence="15 19" id="KW-0472">Membrane</keyword>
<comment type="pathway">
    <text evidence="3 18">Phospholipid metabolism; CDP-diacylglycerol biosynthesis; CDP-diacylglycerol from sn-glycerol 3-phosphate: step 3/3.</text>
</comment>
<dbReference type="PANTHER" id="PTHR46382:SF1">
    <property type="entry name" value="PHOSPHATIDATE CYTIDYLYLTRANSFERASE"/>
    <property type="match status" value="1"/>
</dbReference>
<evidence type="ECO:0000256" key="14">
    <source>
        <dbReference type="ARBA" id="ARBA00023098"/>
    </source>
</evidence>
<dbReference type="Pfam" id="PF01148">
    <property type="entry name" value="CTP_transf_1"/>
    <property type="match status" value="1"/>
</dbReference>
<comment type="subcellular location">
    <subcellularLocation>
        <location evidence="2">Cell membrane</location>
        <topology evidence="2">Multi-pass membrane protein</topology>
    </subcellularLocation>
</comment>
<evidence type="ECO:0000256" key="18">
    <source>
        <dbReference type="RuleBase" id="RU003938"/>
    </source>
</evidence>
<dbReference type="PROSITE" id="PS01315">
    <property type="entry name" value="CDS"/>
    <property type="match status" value="1"/>
</dbReference>
<evidence type="ECO:0000256" key="10">
    <source>
        <dbReference type="ARBA" id="ARBA00022679"/>
    </source>
</evidence>
<comment type="catalytic activity">
    <reaction evidence="1 18">
        <text>a 1,2-diacyl-sn-glycero-3-phosphate + CTP + H(+) = a CDP-1,2-diacyl-sn-glycerol + diphosphate</text>
        <dbReference type="Rhea" id="RHEA:16229"/>
        <dbReference type="ChEBI" id="CHEBI:15378"/>
        <dbReference type="ChEBI" id="CHEBI:33019"/>
        <dbReference type="ChEBI" id="CHEBI:37563"/>
        <dbReference type="ChEBI" id="CHEBI:58332"/>
        <dbReference type="ChEBI" id="CHEBI:58608"/>
        <dbReference type="EC" id="2.7.7.41"/>
    </reaction>
</comment>
<evidence type="ECO:0000256" key="13">
    <source>
        <dbReference type="ARBA" id="ARBA00022989"/>
    </source>
</evidence>
<evidence type="ECO:0000313" key="21">
    <source>
        <dbReference type="Proteomes" id="UP000315938"/>
    </source>
</evidence>
<evidence type="ECO:0000256" key="19">
    <source>
        <dbReference type="SAM" id="Phobius"/>
    </source>
</evidence>
<dbReference type="EC" id="2.7.7.41" evidence="6 18"/>
<comment type="similarity">
    <text evidence="5 18">Belongs to the CDS family.</text>
</comment>
<evidence type="ECO:0000256" key="2">
    <source>
        <dbReference type="ARBA" id="ARBA00004651"/>
    </source>
</evidence>
<comment type="caution">
    <text evidence="20">The sequence shown here is derived from an EMBL/GenBank/DDBJ whole genome shotgun (WGS) entry which is preliminary data.</text>
</comment>
<comment type="pathway">
    <text evidence="4">Lipid metabolism.</text>
</comment>
<feature type="transmembrane region" description="Helical" evidence="19">
    <location>
        <begin position="129"/>
        <end position="148"/>
    </location>
</feature>
<evidence type="ECO:0000256" key="11">
    <source>
        <dbReference type="ARBA" id="ARBA00022692"/>
    </source>
</evidence>
<evidence type="ECO:0000256" key="6">
    <source>
        <dbReference type="ARBA" id="ARBA00012487"/>
    </source>
</evidence>
<keyword evidence="16" id="KW-0594">Phospholipid biosynthesis</keyword>
<gene>
    <name evidence="20" type="ORF">FNV44_05310</name>
</gene>
<evidence type="ECO:0000256" key="9">
    <source>
        <dbReference type="ARBA" id="ARBA00022516"/>
    </source>
</evidence>
<feature type="transmembrane region" description="Helical" evidence="19">
    <location>
        <begin position="30"/>
        <end position="47"/>
    </location>
</feature>
<keyword evidence="17" id="KW-1208">Phospholipid metabolism</keyword>
<dbReference type="InterPro" id="IPR000374">
    <property type="entry name" value="PC_trans"/>
</dbReference>
<keyword evidence="10 18" id="KW-0808">Transferase</keyword>
<keyword evidence="8" id="KW-1003">Cell membrane</keyword>
<name>A0A553IFZ9_ACHLA</name>
<evidence type="ECO:0000256" key="3">
    <source>
        <dbReference type="ARBA" id="ARBA00005119"/>
    </source>
</evidence>
<feature type="transmembrane region" description="Helical" evidence="19">
    <location>
        <begin position="154"/>
        <end position="175"/>
    </location>
</feature>
<evidence type="ECO:0000256" key="15">
    <source>
        <dbReference type="ARBA" id="ARBA00023136"/>
    </source>
</evidence>
<evidence type="ECO:0000313" key="20">
    <source>
        <dbReference type="EMBL" id="TRX99125.1"/>
    </source>
</evidence>
<evidence type="ECO:0000256" key="16">
    <source>
        <dbReference type="ARBA" id="ARBA00023209"/>
    </source>
</evidence>
<dbReference type="RefSeq" id="WP_064212181.1">
    <property type="nucleotide sequence ID" value="NZ_JACAOE010000002.1"/>
</dbReference>
<accession>A0A553IFZ9</accession>
<evidence type="ECO:0000256" key="7">
    <source>
        <dbReference type="ARBA" id="ARBA00019373"/>
    </source>
</evidence>
<dbReference type="GO" id="GO:0005886">
    <property type="term" value="C:plasma membrane"/>
    <property type="evidence" value="ECO:0007669"/>
    <property type="project" value="UniProtKB-SubCell"/>
</dbReference>
<dbReference type="Proteomes" id="UP000315938">
    <property type="component" value="Unassembled WGS sequence"/>
</dbReference>
<feature type="transmembrane region" description="Helical" evidence="19">
    <location>
        <begin position="59"/>
        <end position="80"/>
    </location>
</feature>
<dbReference type="GO" id="GO:0004605">
    <property type="term" value="F:phosphatidate cytidylyltransferase activity"/>
    <property type="evidence" value="ECO:0007669"/>
    <property type="project" value="UniProtKB-EC"/>
</dbReference>